<comment type="caution">
    <text evidence="2">The sequence shown here is derived from an EMBL/GenBank/DDBJ whole genome shotgun (WGS) entry which is preliminary data.</text>
</comment>
<sequence length="86" mass="9633">MKKNKFESYEDVAAGFKTIMDQLKPAFASSRPGHLALGSHGTVYEKEVQELEAFLRPLWGFAPYLTQQEDSFMETYLSGIIAGTDP</sequence>
<organism evidence="2 3">
    <name type="scientific">Enterococcus casseliflavus ATCC 12755</name>
    <dbReference type="NCBI Taxonomy" id="888066"/>
    <lineage>
        <taxon>Bacteria</taxon>
        <taxon>Bacillati</taxon>
        <taxon>Bacillota</taxon>
        <taxon>Bacilli</taxon>
        <taxon>Lactobacillales</taxon>
        <taxon>Enterococcaceae</taxon>
        <taxon>Enterococcus</taxon>
    </lineage>
</organism>
<protein>
    <recommendedName>
        <fullName evidence="1">DUF2264 domain-containing protein</fullName>
    </recommendedName>
</protein>
<reference evidence="2 3" key="1">
    <citation type="submission" date="2011-01" db="EMBL/GenBank/DDBJ databases">
        <authorList>
            <person name="Muzny D."/>
            <person name="Qin X."/>
            <person name="Deng J."/>
            <person name="Jiang H."/>
            <person name="Liu Y."/>
            <person name="Qu J."/>
            <person name="Song X.-Z."/>
            <person name="Zhang L."/>
            <person name="Thornton R."/>
            <person name="Coyle M."/>
            <person name="Francisco L."/>
            <person name="Jackson L."/>
            <person name="Javaid M."/>
            <person name="Korchina V."/>
            <person name="Kovar C."/>
            <person name="Mata R."/>
            <person name="Mathew T."/>
            <person name="Ngo R."/>
            <person name="Nguyen L."/>
            <person name="Nguyen N."/>
            <person name="Okwuonu G."/>
            <person name="Ongeri F."/>
            <person name="Pham C."/>
            <person name="Simmons D."/>
            <person name="Wilczek-Boney K."/>
            <person name="Hale W."/>
            <person name="Jakkamsetti A."/>
            <person name="Pham P."/>
            <person name="Ruth R."/>
            <person name="San Lucas F."/>
            <person name="Warren J."/>
            <person name="Zhang J."/>
            <person name="Zhao Z."/>
            <person name="Zhou C."/>
            <person name="Zhu D."/>
            <person name="Lee S."/>
            <person name="Bess C."/>
            <person name="Blankenburg K."/>
            <person name="Forbes L."/>
            <person name="Fu Q."/>
            <person name="Gubbala S."/>
            <person name="Hirani K."/>
            <person name="Jayaseelan J.C."/>
            <person name="Lara F."/>
            <person name="Munidasa M."/>
            <person name="Palculict T."/>
            <person name="Patil S."/>
            <person name="Pu L.-L."/>
            <person name="Saada N."/>
            <person name="Tang L."/>
            <person name="Weissenberger G."/>
            <person name="Zhu Y."/>
            <person name="Hemphill L."/>
            <person name="Shang Y."/>
            <person name="Youmans B."/>
            <person name="Ayvaz T."/>
            <person name="Ross M."/>
            <person name="Santibanez J."/>
            <person name="Aqrawi P."/>
            <person name="Gross S."/>
            <person name="Joshi V."/>
            <person name="Fowler G."/>
            <person name="Nazareth L."/>
            <person name="Reid J."/>
            <person name="Worley K."/>
            <person name="Petrosino J."/>
            <person name="Highlander S."/>
            <person name="Gibbs R."/>
        </authorList>
    </citation>
    <scope>NUCLEOTIDE SEQUENCE [LARGE SCALE GENOMIC DNA]</scope>
    <source>
        <strain evidence="2 3">ATCC 12755</strain>
    </source>
</reference>
<evidence type="ECO:0000313" key="3">
    <source>
        <dbReference type="Proteomes" id="UP000004835"/>
    </source>
</evidence>
<dbReference type="Pfam" id="PF10022">
    <property type="entry name" value="DUF2264"/>
    <property type="match status" value="1"/>
</dbReference>
<name>F0EFZ8_ENTCA</name>
<evidence type="ECO:0000259" key="1">
    <source>
        <dbReference type="Pfam" id="PF10022"/>
    </source>
</evidence>
<dbReference type="HOGENOM" id="CLU_2355367_0_0_9"/>
<proteinExistence type="predicted"/>
<dbReference type="AlphaFoldDB" id="F0EFZ8"/>
<accession>F0EFZ8</accession>
<dbReference type="InterPro" id="IPR049349">
    <property type="entry name" value="DUF2264_N"/>
</dbReference>
<gene>
    <name evidence="2" type="ORF">HMPREF9087_0095</name>
</gene>
<feature type="domain" description="DUF2264" evidence="1">
    <location>
        <begin position="10"/>
        <end position="86"/>
    </location>
</feature>
<evidence type="ECO:0000313" key="2">
    <source>
        <dbReference type="EMBL" id="EGC70718.1"/>
    </source>
</evidence>
<dbReference type="EMBL" id="AEWT01000002">
    <property type="protein sequence ID" value="EGC70718.1"/>
    <property type="molecule type" value="Genomic_DNA"/>
</dbReference>
<dbReference type="Proteomes" id="UP000004835">
    <property type="component" value="Unassembled WGS sequence"/>
</dbReference>